<feature type="compositionally biased region" description="Polar residues" evidence="1">
    <location>
        <begin position="214"/>
        <end position="226"/>
    </location>
</feature>
<dbReference type="AlphaFoldDB" id="A0A6A5T316"/>
<protein>
    <recommendedName>
        <fullName evidence="4">Protamine P1</fullName>
    </recommendedName>
</protein>
<feature type="region of interest" description="Disordered" evidence="1">
    <location>
        <begin position="636"/>
        <end position="665"/>
    </location>
</feature>
<gene>
    <name evidence="2" type="ORF">EJ02DRAFT_450874</name>
</gene>
<dbReference type="Proteomes" id="UP000800038">
    <property type="component" value="Unassembled WGS sequence"/>
</dbReference>
<feature type="compositionally biased region" description="Polar residues" evidence="1">
    <location>
        <begin position="94"/>
        <end position="117"/>
    </location>
</feature>
<evidence type="ECO:0000256" key="1">
    <source>
        <dbReference type="SAM" id="MobiDB-lite"/>
    </source>
</evidence>
<evidence type="ECO:0000313" key="2">
    <source>
        <dbReference type="EMBL" id="KAF1946099.1"/>
    </source>
</evidence>
<evidence type="ECO:0000313" key="3">
    <source>
        <dbReference type="Proteomes" id="UP000800038"/>
    </source>
</evidence>
<organism evidence="2 3">
    <name type="scientific">Clathrospora elynae</name>
    <dbReference type="NCBI Taxonomy" id="706981"/>
    <lineage>
        <taxon>Eukaryota</taxon>
        <taxon>Fungi</taxon>
        <taxon>Dikarya</taxon>
        <taxon>Ascomycota</taxon>
        <taxon>Pezizomycotina</taxon>
        <taxon>Dothideomycetes</taxon>
        <taxon>Pleosporomycetidae</taxon>
        <taxon>Pleosporales</taxon>
        <taxon>Diademaceae</taxon>
        <taxon>Clathrospora</taxon>
    </lineage>
</organism>
<feature type="region of interest" description="Disordered" evidence="1">
    <location>
        <begin position="210"/>
        <end position="256"/>
    </location>
</feature>
<accession>A0A6A5T316</accession>
<feature type="region of interest" description="Disordered" evidence="1">
    <location>
        <begin position="498"/>
        <end position="521"/>
    </location>
</feature>
<feature type="region of interest" description="Disordered" evidence="1">
    <location>
        <begin position="286"/>
        <end position="332"/>
    </location>
</feature>
<feature type="compositionally biased region" description="Basic and acidic residues" evidence="1">
    <location>
        <begin position="434"/>
        <end position="445"/>
    </location>
</feature>
<sequence length="685" mass="74729">MPPTLHPHLKRDLDYDDYDTNPEDVIEDLPAEYRDPAQCAAKRRRIEAIACQYLRGRPPLILSAALRGPFNDGWKNPWTPQKRNKRRSSNKSSATMSARSTHNAKNATEDTSTTTKVQRIKRKGVAKEAPAPQITSPEASRAAQDDLHILEQDYSLNNVEVLPATAPLPDENDTSSATDFFSAMTEKCIYNRSSPTNPFWLRRPESATRVDMRQATNELTVSSPIRSRSRNEQSRPGPGGELQPSLPKAPMQAHVSPRKLVVPDDWRSSASASMIISSPVKGASVARSESNAHAKPATNALSHPSVLEKPSPIKPNGVTSSMASQGRPTREDIQHSAERLVDLMPASSASSKEPRRSSRNGTQDVLIPAAPGHDLVTLTAPASAPAFIYRKKRQGGDGQKQKPRAVNFNSSPLPKEKATVVTEKSAQSMATIHESADDAPPKEIAEGEEASVQDPQEAEEDTTVIQEQNQELRTSRSSRGSDWSTQAAMILAQLEFQQSTTPSMRSETSRACSQPSQDTLRSISAVPSPAITPLSVFGARLDKTLPNTSALRGPPISTQDLFGAASPFAFSTVKKKPEDPPQSNLKFAFMSNDHDDLRANGTTARSPTPSADRIPLKAKNTATSFWSFVTDKASQASQKSLVDRSRRSFDDGELPQSDFATPLDDFGPIGGLLFTDRFLRNIDDT</sequence>
<feature type="region of interest" description="Disordered" evidence="1">
    <location>
        <begin position="392"/>
        <end position="482"/>
    </location>
</feature>
<feature type="compositionally biased region" description="Basic and acidic residues" evidence="1">
    <location>
        <begin position="641"/>
        <end position="650"/>
    </location>
</feature>
<reference evidence="2" key="1">
    <citation type="journal article" date="2020" name="Stud. Mycol.">
        <title>101 Dothideomycetes genomes: a test case for predicting lifestyles and emergence of pathogens.</title>
        <authorList>
            <person name="Haridas S."/>
            <person name="Albert R."/>
            <person name="Binder M."/>
            <person name="Bloem J."/>
            <person name="Labutti K."/>
            <person name="Salamov A."/>
            <person name="Andreopoulos B."/>
            <person name="Baker S."/>
            <person name="Barry K."/>
            <person name="Bills G."/>
            <person name="Bluhm B."/>
            <person name="Cannon C."/>
            <person name="Castanera R."/>
            <person name="Culley D."/>
            <person name="Daum C."/>
            <person name="Ezra D."/>
            <person name="Gonzalez J."/>
            <person name="Henrissat B."/>
            <person name="Kuo A."/>
            <person name="Liang C."/>
            <person name="Lipzen A."/>
            <person name="Lutzoni F."/>
            <person name="Magnuson J."/>
            <person name="Mondo S."/>
            <person name="Nolan M."/>
            <person name="Ohm R."/>
            <person name="Pangilinan J."/>
            <person name="Park H.-J."/>
            <person name="Ramirez L."/>
            <person name="Alfaro M."/>
            <person name="Sun H."/>
            <person name="Tritt A."/>
            <person name="Yoshinaga Y."/>
            <person name="Zwiers L.-H."/>
            <person name="Turgeon B."/>
            <person name="Goodwin S."/>
            <person name="Spatafora J."/>
            <person name="Crous P."/>
            <person name="Grigoriev I."/>
        </authorList>
    </citation>
    <scope>NUCLEOTIDE SEQUENCE</scope>
    <source>
        <strain evidence="2">CBS 161.51</strain>
    </source>
</reference>
<dbReference type="OrthoDB" id="5419922at2759"/>
<feature type="compositionally biased region" description="Polar residues" evidence="1">
    <location>
        <begin position="317"/>
        <end position="327"/>
    </location>
</feature>
<feature type="region of interest" description="Disordered" evidence="1">
    <location>
        <begin position="71"/>
        <end position="142"/>
    </location>
</feature>
<feature type="region of interest" description="Disordered" evidence="1">
    <location>
        <begin position="344"/>
        <end position="368"/>
    </location>
</feature>
<name>A0A6A5T316_9PLEO</name>
<feature type="compositionally biased region" description="Polar residues" evidence="1">
    <location>
        <begin position="463"/>
        <end position="482"/>
    </location>
</feature>
<keyword evidence="3" id="KW-1185">Reference proteome</keyword>
<dbReference type="EMBL" id="ML976005">
    <property type="protein sequence ID" value="KAF1946099.1"/>
    <property type="molecule type" value="Genomic_DNA"/>
</dbReference>
<evidence type="ECO:0008006" key="4">
    <source>
        <dbReference type="Google" id="ProtNLM"/>
    </source>
</evidence>
<feature type="compositionally biased region" description="Acidic residues" evidence="1">
    <location>
        <begin position="446"/>
        <end position="462"/>
    </location>
</feature>
<proteinExistence type="predicted"/>